<keyword evidence="2 3" id="KW-0040">ANK repeat</keyword>
<dbReference type="Pfam" id="PF12796">
    <property type="entry name" value="Ank_2"/>
    <property type="match status" value="1"/>
</dbReference>
<keyword evidence="1" id="KW-0677">Repeat</keyword>
<feature type="repeat" description="ANK" evidence="3">
    <location>
        <begin position="160"/>
        <end position="192"/>
    </location>
</feature>
<protein>
    <submittedName>
        <fullName evidence="5">Ankyrin repeat domain-containing protein</fullName>
    </submittedName>
</protein>
<evidence type="ECO:0000256" key="2">
    <source>
        <dbReference type="ARBA" id="ARBA00023043"/>
    </source>
</evidence>
<dbReference type="InterPro" id="IPR036770">
    <property type="entry name" value="Ankyrin_rpt-contain_sf"/>
</dbReference>
<comment type="caution">
    <text evidence="5">The sequence shown here is derived from an EMBL/GenBank/DDBJ whole genome shotgun (WGS) entry which is preliminary data.</text>
</comment>
<dbReference type="SUPFAM" id="SSF48403">
    <property type="entry name" value="Ankyrin repeat"/>
    <property type="match status" value="2"/>
</dbReference>
<dbReference type="InterPro" id="IPR002110">
    <property type="entry name" value="Ankyrin_rpt"/>
</dbReference>
<dbReference type="Gene3D" id="1.25.40.20">
    <property type="entry name" value="Ankyrin repeat-containing domain"/>
    <property type="match status" value="2"/>
</dbReference>
<dbReference type="PROSITE" id="PS50297">
    <property type="entry name" value="ANK_REP_REGION"/>
    <property type="match status" value="2"/>
</dbReference>
<dbReference type="PROSITE" id="PS50088">
    <property type="entry name" value="ANK_REPEAT"/>
    <property type="match status" value="2"/>
</dbReference>
<accession>A0AA42WFH6</accession>
<dbReference type="EMBL" id="JAOCKG010000012">
    <property type="protein sequence ID" value="MDH2053306.1"/>
    <property type="molecule type" value="Genomic_DNA"/>
</dbReference>
<dbReference type="SMART" id="SM00248">
    <property type="entry name" value="ANK"/>
    <property type="match status" value="9"/>
</dbReference>
<organism evidence="5 6">
    <name type="scientific">Achromobacter marplatensis</name>
    <dbReference type="NCBI Taxonomy" id="470868"/>
    <lineage>
        <taxon>Bacteria</taxon>
        <taxon>Pseudomonadati</taxon>
        <taxon>Pseudomonadota</taxon>
        <taxon>Betaproteobacteria</taxon>
        <taxon>Burkholderiales</taxon>
        <taxon>Alcaligenaceae</taxon>
        <taxon>Achromobacter</taxon>
    </lineage>
</organism>
<feature type="repeat" description="ANK" evidence="3">
    <location>
        <begin position="660"/>
        <end position="692"/>
    </location>
</feature>
<feature type="chain" id="PRO_5041220135" evidence="4">
    <location>
        <begin position="30"/>
        <end position="974"/>
    </location>
</feature>
<feature type="signal peptide" evidence="4">
    <location>
        <begin position="1"/>
        <end position="29"/>
    </location>
</feature>
<dbReference type="Proteomes" id="UP001161276">
    <property type="component" value="Unassembled WGS sequence"/>
</dbReference>
<evidence type="ECO:0000256" key="1">
    <source>
        <dbReference type="ARBA" id="ARBA00022737"/>
    </source>
</evidence>
<name>A0AA42WFH6_9BURK</name>
<reference evidence="5" key="1">
    <citation type="submission" date="2022-09" db="EMBL/GenBank/DDBJ databases">
        <title>Intensive care unit water sources are persistently colonized with multi-drug resistant bacteria and are the site of extensive horizontal gene transfer of antibiotic resistance genes.</title>
        <authorList>
            <person name="Diorio-Toth L."/>
        </authorList>
    </citation>
    <scope>NUCLEOTIDE SEQUENCE</scope>
    <source>
        <strain evidence="5">GD03676</strain>
    </source>
</reference>
<dbReference type="Pfam" id="PF13606">
    <property type="entry name" value="Ank_3"/>
    <property type="match status" value="1"/>
</dbReference>
<sequence>MLHNSGLGWVAGVLAGAAISLGQAAMAQAGPAAPQAQPRACDCDSPYREYKPADTPQTKALFDAVSRSDEAAFAAALRQVGHPGDYAVDGVPLLHALLTPPRALLTPPRALRAKDVYWSITPEDAARIREAYRAVLPARTRMLAALLATAPALDDVTYQSRRPPLHLAILYGTPDIMDMLLAAGAKPDQRGDENRKPLEFLLNRDFEFAVRMTYLPRLVDRQDMTRMVLALFKAGASRPFTDFDEPADESVRRLFTDEQGRLRPAADFMAWEPMVEMTEGAEPLRALAATGSKPAVEDGLTVLALAAYLGNADAVPVLMELGPRTVPATGYGESGERDVWLDAAQAAVESGHPAIAAQLLRAGMPFAQRGPQTGGGNLIFAKVEASARPIMNLAAAKGDIDTLQRLLTLGAPVEGDAAESYGDTPLADAVRARQAPAVTRLLAAGANPGLVREGYDRQSALEAAVQTGDAAILRELLAATPPLLIAVTTGQAAVVDALLAKGADPVAALPDGESALYWLIGRQDTAMLDRLLRAGAKLDDPRLPEAPAPYALLNAAVASGDMALVQRVSQANGQALARACLPEGGEFNLIDKPGYFAQLQAAGFTGQEDRCAREAGPLPERVLSLLLQSRHWVVARRDTAVQVLTQLRASGADLDAPLGRGDTPLNLAIERGRTDLADALMAAGASPNAPDASGRSPAWVALETGQPAMLSLLARYRARFDAASAPAGQSFQNTLMCQSSPEFKRVLQAADVALATTCASPASPKRSTAKAGSKSANASGLPGHYYLRGLREVGSELLLSADGSFDYLLSYGAVDVMARGAWRSDGKHVFLDTPPIQPYSAIADVRADARPAEAGQLTVRVYHRDRPVKLDVAMSSADADFGGEPKQSEGADGVSAPIAPGALKALAVFVPLPSGARWHEVDLSKIDADTRAIRIDVEAPEAAAGTPLRKTLTLQKDGALVESGDGRELRYEKE</sequence>
<proteinExistence type="predicted"/>
<dbReference type="RefSeq" id="WP_280028720.1">
    <property type="nucleotide sequence ID" value="NZ_JAOCKG010000012.1"/>
</dbReference>
<evidence type="ECO:0000313" key="5">
    <source>
        <dbReference type="EMBL" id="MDH2053306.1"/>
    </source>
</evidence>
<keyword evidence="4" id="KW-0732">Signal</keyword>
<evidence type="ECO:0000313" key="6">
    <source>
        <dbReference type="Proteomes" id="UP001161276"/>
    </source>
</evidence>
<dbReference type="AlphaFoldDB" id="A0AA42WFH6"/>
<evidence type="ECO:0000256" key="4">
    <source>
        <dbReference type="SAM" id="SignalP"/>
    </source>
</evidence>
<dbReference type="PANTHER" id="PTHR24198">
    <property type="entry name" value="ANKYRIN REPEAT AND PROTEIN KINASE DOMAIN-CONTAINING PROTEIN"/>
    <property type="match status" value="1"/>
</dbReference>
<dbReference type="PANTHER" id="PTHR24198:SF165">
    <property type="entry name" value="ANKYRIN REPEAT-CONTAINING PROTEIN-RELATED"/>
    <property type="match status" value="1"/>
</dbReference>
<gene>
    <name evidence="5" type="ORF">N5K24_23060</name>
</gene>
<evidence type="ECO:0000256" key="3">
    <source>
        <dbReference type="PROSITE-ProRule" id="PRU00023"/>
    </source>
</evidence>